<evidence type="ECO:0000256" key="1">
    <source>
        <dbReference type="SAM" id="Phobius"/>
    </source>
</evidence>
<dbReference type="Proteomes" id="UP000647587">
    <property type="component" value="Unassembled WGS sequence"/>
</dbReference>
<feature type="transmembrane region" description="Helical" evidence="1">
    <location>
        <begin position="12"/>
        <end position="29"/>
    </location>
</feature>
<evidence type="ECO:0000313" key="3">
    <source>
        <dbReference type="Proteomes" id="UP000647587"/>
    </source>
</evidence>
<keyword evidence="1" id="KW-0472">Membrane</keyword>
<proteinExistence type="predicted"/>
<accession>A0ABQ2F2M3</accession>
<protein>
    <submittedName>
        <fullName evidence="2">Uncharacterized protein</fullName>
    </submittedName>
</protein>
<dbReference type="EMBL" id="BMPP01000026">
    <property type="protein sequence ID" value="GGK41166.1"/>
    <property type="molecule type" value="Genomic_DNA"/>
</dbReference>
<comment type="caution">
    <text evidence="2">The sequence shown here is derived from an EMBL/GenBank/DDBJ whole genome shotgun (WGS) entry which is preliminary data.</text>
</comment>
<keyword evidence="1" id="KW-0812">Transmembrane</keyword>
<reference evidence="3" key="1">
    <citation type="journal article" date="2019" name="Int. J. Syst. Evol. Microbiol.">
        <title>The Global Catalogue of Microorganisms (GCM) 10K type strain sequencing project: providing services to taxonomists for standard genome sequencing and annotation.</title>
        <authorList>
            <consortium name="The Broad Institute Genomics Platform"/>
            <consortium name="The Broad Institute Genome Sequencing Center for Infectious Disease"/>
            <person name="Wu L."/>
            <person name="Ma J."/>
        </authorList>
    </citation>
    <scope>NUCLEOTIDE SEQUENCE [LARGE SCALE GENOMIC DNA]</scope>
    <source>
        <strain evidence="3">JCM 30331</strain>
    </source>
</reference>
<keyword evidence="3" id="KW-1185">Reference proteome</keyword>
<evidence type="ECO:0000313" key="2">
    <source>
        <dbReference type="EMBL" id="GGK41166.1"/>
    </source>
</evidence>
<keyword evidence="1" id="KW-1133">Transmembrane helix</keyword>
<organism evidence="2 3">
    <name type="scientific">Deinococcus malanensis</name>
    <dbReference type="NCBI Taxonomy" id="1706855"/>
    <lineage>
        <taxon>Bacteria</taxon>
        <taxon>Thermotogati</taxon>
        <taxon>Deinococcota</taxon>
        <taxon>Deinococci</taxon>
        <taxon>Deinococcales</taxon>
        <taxon>Deinococcaceae</taxon>
        <taxon>Deinococcus</taxon>
    </lineage>
</organism>
<name>A0ABQ2F2M3_9DEIO</name>
<gene>
    <name evidence="2" type="ORF">GCM10008955_38710</name>
</gene>
<sequence>MRSLSDDALLVLLAWPFRLGIGAVALLVLSRRSAYWNMTWADESNTAGNILPELTVGGVNVGRLLIELSYRVQV</sequence>